<gene>
    <name evidence="1" type="ORF">Hyperionvirus2_144</name>
</gene>
<accession>A0A3G5A695</accession>
<sequence>MLLENRIQFLCAEVKKLKIRFNGISIELGGCYFCWNGQ</sequence>
<protein>
    <submittedName>
        <fullName evidence="1">Uncharacterized protein</fullName>
    </submittedName>
</protein>
<organism evidence="1">
    <name type="scientific">Hyperionvirus sp</name>
    <dbReference type="NCBI Taxonomy" id="2487770"/>
    <lineage>
        <taxon>Viruses</taxon>
        <taxon>Varidnaviria</taxon>
        <taxon>Bamfordvirae</taxon>
        <taxon>Nucleocytoviricota</taxon>
        <taxon>Megaviricetes</taxon>
        <taxon>Imitervirales</taxon>
        <taxon>Mimiviridae</taxon>
        <taxon>Klosneuvirinae</taxon>
    </lineage>
</organism>
<name>A0A3G5A695_9VIRU</name>
<reference evidence="1" key="1">
    <citation type="submission" date="2018-10" db="EMBL/GenBank/DDBJ databases">
        <title>Hidden diversity of soil giant viruses.</title>
        <authorList>
            <person name="Schulz F."/>
            <person name="Alteio L."/>
            <person name="Goudeau D."/>
            <person name="Ryan E.M."/>
            <person name="Malmstrom R.R."/>
            <person name="Blanchard J."/>
            <person name="Woyke T."/>
        </authorList>
    </citation>
    <scope>NUCLEOTIDE SEQUENCE</scope>
    <source>
        <strain evidence="1">HYV1</strain>
    </source>
</reference>
<proteinExistence type="predicted"/>
<evidence type="ECO:0000313" key="1">
    <source>
        <dbReference type="EMBL" id="AYV82776.1"/>
    </source>
</evidence>
<dbReference type="EMBL" id="MK072384">
    <property type="protein sequence ID" value="AYV82776.1"/>
    <property type="molecule type" value="Genomic_DNA"/>
</dbReference>